<dbReference type="EMBL" id="JPVP01000052">
    <property type="protein sequence ID" value="KGR86157.1"/>
    <property type="molecule type" value="Genomic_DNA"/>
</dbReference>
<dbReference type="AlphaFoldDB" id="A0A0A3JGK4"/>
<organism evidence="3 4">
    <name type="scientific">Lysinibacillus odysseyi 34hs-1 = NBRC 100172</name>
    <dbReference type="NCBI Taxonomy" id="1220589"/>
    <lineage>
        <taxon>Bacteria</taxon>
        <taxon>Bacillati</taxon>
        <taxon>Bacillota</taxon>
        <taxon>Bacilli</taxon>
        <taxon>Bacillales</taxon>
        <taxon>Bacillaceae</taxon>
        <taxon>Lysinibacillus</taxon>
    </lineage>
</organism>
<keyword evidence="1" id="KW-0472">Membrane</keyword>
<keyword evidence="1" id="KW-0812">Transmembrane</keyword>
<feature type="transmembrane region" description="Helical" evidence="1">
    <location>
        <begin position="71"/>
        <end position="94"/>
    </location>
</feature>
<reference evidence="3 4" key="1">
    <citation type="submission" date="2014-02" db="EMBL/GenBank/DDBJ databases">
        <title>Draft genome sequence of Lysinibacillus odysseyi NBRC 100172.</title>
        <authorList>
            <person name="Zhang F."/>
            <person name="Wang G."/>
            <person name="Zhang L."/>
        </authorList>
    </citation>
    <scope>NUCLEOTIDE SEQUENCE [LARGE SCALE GENOMIC DNA]</scope>
    <source>
        <strain evidence="3 4">NBRC 100172</strain>
    </source>
</reference>
<comment type="caution">
    <text evidence="3">The sequence shown here is derived from an EMBL/GenBank/DDBJ whole genome shotgun (WGS) entry which is preliminary data.</text>
</comment>
<gene>
    <name evidence="3" type="ORF">CD32_07105</name>
</gene>
<evidence type="ECO:0000313" key="4">
    <source>
        <dbReference type="Proteomes" id="UP000030437"/>
    </source>
</evidence>
<feature type="domain" description="DUF5658" evidence="2">
    <location>
        <begin position="2"/>
        <end position="93"/>
    </location>
</feature>
<dbReference type="InterPro" id="IPR043717">
    <property type="entry name" value="DUF5658"/>
</dbReference>
<evidence type="ECO:0000313" key="3">
    <source>
        <dbReference type="EMBL" id="KGR86157.1"/>
    </source>
</evidence>
<sequence>MIALLNILDGVATYYGLTHSLIKEANPIMDLLWKSNSSLFLLTKIALSAFLLYISYRVFTKSGTAFRRLYTYLLAGVASLYAGIFILHTIWIMAI</sequence>
<evidence type="ECO:0000256" key="1">
    <source>
        <dbReference type="SAM" id="Phobius"/>
    </source>
</evidence>
<feature type="transmembrane region" description="Helical" evidence="1">
    <location>
        <begin position="39"/>
        <end position="59"/>
    </location>
</feature>
<accession>A0A0A3JGK4</accession>
<dbReference type="OrthoDB" id="2084666at2"/>
<dbReference type="RefSeq" id="WP_036152821.1">
    <property type="nucleotide sequence ID" value="NZ_AVCX01000009.1"/>
</dbReference>
<dbReference type="Pfam" id="PF18902">
    <property type="entry name" value="DUF5658"/>
    <property type="match status" value="1"/>
</dbReference>
<evidence type="ECO:0000259" key="2">
    <source>
        <dbReference type="Pfam" id="PF18902"/>
    </source>
</evidence>
<protein>
    <recommendedName>
        <fullName evidence="2">DUF5658 domain-containing protein</fullName>
    </recommendedName>
</protein>
<dbReference type="eggNOG" id="ENOG5030C0S">
    <property type="taxonomic scope" value="Bacteria"/>
</dbReference>
<proteinExistence type="predicted"/>
<keyword evidence="4" id="KW-1185">Reference proteome</keyword>
<dbReference type="Proteomes" id="UP000030437">
    <property type="component" value="Unassembled WGS sequence"/>
</dbReference>
<name>A0A0A3JGK4_9BACI</name>
<keyword evidence="1" id="KW-1133">Transmembrane helix</keyword>